<reference evidence="2 3" key="1">
    <citation type="journal article" date="2019" name="Int. J. Syst. Evol. Microbiol.">
        <title>The Global Catalogue of Microorganisms (GCM) 10K type strain sequencing project: providing services to taxonomists for standard genome sequencing and annotation.</title>
        <authorList>
            <consortium name="The Broad Institute Genomics Platform"/>
            <consortium name="The Broad Institute Genome Sequencing Center for Infectious Disease"/>
            <person name="Wu L."/>
            <person name="Ma J."/>
        </authorList>
    </citation>
    <scope>NUCLEOTIDE SEQUENCE [LARGE SCALE GENOMIC DNA]</scope>
    <source>
        <strain evidence="2 3">JCM 13023</strain>
    </source>
</reference>
<dbReference type="Proteomes" id="UP001500653">
    <property type="component" value="Unassembled WGS sequence"/>
</dbReference>
<evidence type="ECO:0000313" key="3">
    <source>
        <dbReference type="Proteomes" id="UP001500653"/>
    </source>
</evidence>
<protein>
    <recommendedName>
        <fullName evidence="4">CHAD domain-containing protein</fullName>
    </recommendedName>
</protein>
<dbReference type="RefSeq" id="WP_253865173.1">
    <property type="nucleotide sequence ID" value="NZ_BAAALN010000019.1"/>
</dbReference>
<evidence type="ECO:0000313" key="2">
    <source>
        <dbReference type="EMBL" id="GAA1252789.1"/>
    </source>
</evidence>
<organism evidence="2 3">
    <name type="scientific">Prauserella halophila</name>
    <dbReference type="NCBI Taxonomy" id="185641"/>
    <lineage>
        <taxon>Bacteria</taxon>
        <taxon>Bacillati</taxon>
        <taxon>Actinomycetota</taxon>
        <taxon>Actinomycetes</taxon>
        <taxon>Pseudonocardiales</taxon>
        <taxon>Pseudonocardiaceae</taxon>
        <taxon>Prauserella</taxon>
    </lineage>
</organism>
<comment type="caution">
    <text evidence="2">The sequence shown here is derived from an EMBL/GenBank/DDBJ whole genome shotgun (WGS) entry which is preliminary data.</text>
</comment>
<name>A0ABN1WK80_9PSEU</name>
<feature type="compositionally biased region" description="Gly residues" evidence="1">
    <location>
        <begin position="207"/>
        <end position="228"/>
    </location>
</feature>
<dbReference type="EMBL" id="BAAALN010000019">
    <property type="protein sequence ID" value="GAA1252789.1"/>
    <property type="molecule type" value="Genomic_DNA"/>
</dbReference>
<proteinExistence type="predicted"/>
<keyword evidence="3" id="KW-1185">Reference proteome</keyword>
<evidence type="ECO:0000256" key="1">
    <source>
        <dbReference type="SAM" id="MobiDB-lite"/>
    </source>
</evidence>
<feature type="region of interest" description="Disordered" evidence="1">
    <location>
        <begin position="203"/>
        <end position="234"/>
    </location>
</feature>
<accession>A0ABN1WK80</accession>
<sequence>MTAVLDTLQRMLDAGTQADVARIARLAVDRIAASGKETADGAAADAASLERALALYARACAVRPPEASGLADWVLSLSFGDPACTVSLHDFADALGADGLARIRSTVDERLAESTVEQPDPVAERLAQEIAELTGEVDRLVATWEKLLPNSEVSLKIVRVLRAAGRHSEAVAHAARARGNDPSRIGELLAAGRDDDAWTLTRNLLSGHGGSGHGGNGRGGSGGSGGQPPAGPAGAVIDLYRGHIESLIEARDARNPATNYARAAVALRRLRSLYRDAGTLAEFTDYLAGLVEQHRRKTRLLDEIRAARIALPKQTQQPLRGL</sequence>
<evidence type="ECO:0008006" key="4">
    <source>
        <dbReference type="Google" id="ProtNLM"/>
    </source>
</evidence>
<gene>
    <name evidence="2" type="ORF">GCM10009676_44680</name>
</gene>